<evidence type="ECO:0008006" key="4">
    <source>
        <dbReference type="Google" id="ProtNLM"/>
    </source>
</evidence>
<evidence type="ECO:0000256" key="1">
    <source>
        <dbReference type="SAM" id="MobiDB-lite"/>
    </source>
</evidence>
<dbReference type="Gene3D" id="3.60.10.10">
    <property type="entry name" value="Endonuclease/exonuclease/phosphatase"/>
    <property type="match status" value="1"/>
</dbReference>
<dbReference type="GO" id="GO:0005634">
    <property type="term" value="C:nucleus"/>
    <property type="evidence" value="ECO:0007669"/>
    <property type="project" value="InterPro"/>
</dbReference>
<organism evidence="2 3">
    <name type="scientific">Brassica cretica</name>
    <name type="common">Mustard</name>
    <dbReference type="NCBI Taxonomy" id="69181"/>
    <lineage>
        <taxon>Eukaryota</taxon>
        <taxon>Viridiplantae</taxon>
        <taxon>Streptophyta</taxon>
        <taxon>Embryophyta</taxon>
        <taxon>Tracheophyta</taxon>
        <taxon>Spermatophyta</taxon>
        <taxon>Magnoliopsida</taxon>
        <taxon>eudicotyledons</taxon>
        <taxon>Gunneridae</taxon>
        <taxon>Pentapetalae</taxon>
        <taxon>rosids</taxon>
        <taxon>malvids</taxon>
        <taxon>Brassicales</taxon>
        <taxon>Brassicaceae</taxon>
        <taxon>Brassiceae</taxon>
        <taxon>Brassica</taxon>
    </lineage>
</organism>
<feature type="region of interest" description="Disordered" evidence="1">
    <location>
        <begin position="608"/>
        <end position="657"/>
    </location>
</feature>
<evidence type="ECO:0000313" key="2">
    <source>
        <dbReference type="EMBL" id="KAF3600946.1"/>
    </source>
</evidence>
<dbReference type="GO" id="GO:0005737">
    <property type="term" value="C:cytoplasm"/>
    <property type="evidence" value="ECO:0007669"/>
    <property type="project" value="TreeGrafter"/>
</dbReference>
<gene>
    <name evidence="2" type="ORF">F2Q69_00033792</name>
</gene>
<dbReference type="Proteomes" id="UP000712600">
    <property type="component" value="Unassembled WGS sequence"/>
</dbReference>
<sequence length="959" mass="109020">MTKDWINIHKPLFGAFLETRILEINKERITRVIPRGWKYFANYEVVDSGRIVLVWDHTVTVFVYKVTDQAVTCGVFVPSQNVNVTVTFVYGFNLLEDRSSLLSSLEELHASLPVSRLPWAVVGDFNQILRISHHSNHLTVRVDTSGIEEINLTLQEAELFEAQAKGVPFTWRNNQDDSPISTRIDHAFINQQWGEAFPDSYADFLDPSQSDHAPCLFRVPALRRRVCKPFKYFHHLADHPQYAELVREGWQFTQIEGTCQFKLVRSFKLLKPVLRGLNRRHYSGISQRVREKKVVVDSLQRTLLTTPDPVTAREEHLQRAELNILLTAEEKFYRQRWADVGDRNTVFYHSVVSHHVTRNHIHFLKDQNDQLLFTVNDLKAHAASYFQSILGTTYQPISLAPVAELQDLLPFRCSDIQQASLATDFWPCGDFSWDINRCYLSRWNVLQCYLESTLQVGIVNELIGNGLEAESLLSWGKAISCSQSLFPFVVAFSSALGTFYHKRQSLDLAEKELQNVKEILNANKRDFSCGKCKLKLEVTLDKQIGEISRKKLERVSQTDGFLHAEGLFTAALGKICCPAWKSFVRSDGEELYEVKAIDKNGGEAIGYNSGKTKLGINKEPTESKGSRRGRRARSSQTRVSKDHDLISEPTSRLTRSMRHSLKEQCLNRSNVHEVGSKKAGFCDTSDGPGCERVLLDTKNTDHGFCICYKGKCMQCLSEKVTEPGSLNTLVSLKWELCHRRLASSILVDLGKCLADSGRVHLAHEALLHSICVLFKSNRFSHNQPSVSQLLEFIGKEATRDVFAIDRAVILYNLCWLSLRNYHCTESRSICCDLSHVPFTKLVSWLKLAFILSREVPIVFQKVSRLLASLYMLSSSSDEFSFECDGKELSASHWVSYFHQASLGTHISYQFISNLSRRHKSQCLSDKECTEATCSSCMVPGALDLPSVLYWLCRVKTCVL</sequence>
<dbReference type="EMBL" id="QGKX02000004">
    <property type="protein sequence ID" value="KAF3600946.1"/>
    <property type="molecule type" value="Genomic_DNA"/>
</dbReference>
<dbReference type="GO" id="GO:0051307">
    <property type="term" value="P:meiotic chromosome separation"/>
    <property type="evidence" value="ECO:0007669"/>
    <property type="project" value="TreeGrafter"/>
</dbReference>
<evidence type="ECO:0000313" key="3">
    <source>
        <dbReference type="Proteomes" id="UP000712600"/>
    </source>
</evidence>
<dbReference type="InterPro" id="IPR005314">
    <property type="entry name" value="Peptidase_C50"/>
</dbReference>
<dbReference type="GO" id="GO:0006508">
    <property type="term" value="P:proteolysis"/>
    <property type="evidence" value="ECO:0007669"/>
    <property type="project" value="InterPro"/>
</dbReference>
<dbReference type="AlphaFoldDB" id="A0A8S9SHN7"/>
<dbReference type="GO" id="GO:0072686">
    <property type="term" value="C:mitotic spindle"/>
    <property type="evidence" value="ECO:0007669"/>
    <property type="project" value="TreeGrafter"/>
</dbReference>
<dbReference type="PANTHER" id="PTHR12792">
    <property type="entry name" value="EXTRA SPINDLE POLES 1-RELATED"/>
    <property type="match status" value="1"/>
</dbReference>
<comment type="caution">
    <text evidence="2">The sequence shown here is derived from an EMBL/GenBank/DDBJ whole genome shotgun (WGS) entry which is preliminary data.</text>
</comment>
<protein>
    <recommendedName>
        <fullName evidence="4">Endonuclease/exonuclease/phosphatase domain-containing protein</fullName>
    </recommendedName>
</protein>
<accession>A0A8S9SHN7</accession>
<name>A0A8S9SHN7_BRACR</name>
<dbReference type="InterPro" id="IPR036691">
    <property type="entry name" value="Endo/exonu/phosph_ase_sf"/>
</dbReference>
<dbReference type="SUPFAM" id="SSF56219">
    <property type="entry name" value="DNase I-like"/>
    <property type="match status" value="1"/>
</dbReference>
<proteinExistence type="predicted"/>
<dbReference type="PANTHER" id="PTHR12792:SF0">
    <property type="entry name" value="SEPARIN"/>
    <property type="match status" value="1"/>
</dbReference>
<dbReference type="GO" id="GO:0004197">
    <property type="term" value="F:cysteine-type endopeptidase activity"/>
    <property type="evidence" value="ECO:0007669"/>
    <property type="project" value="InterPro"/>
</dbReference>
<reference evidence="2" key="1">
    <citation type="submission" date="2019-12" db="EMBL/GenBank/DDBJ databases">
        <title>Genome sequencing and annotation of Brassica cretica.</title>
        <authorList>
            <person name="Studholme D.J."/>
            <person name="Sarris P."/>
        </authorList>
    </citation>
    <scope>NUCLEOTIDE SEQUENCE</scope>
    <source>
        <strain evidence="2">PFS-109/04</strain>
        <tissue evidence="2">Leaf</tissue>
    </source>
</reference>